<gene>
    <name evidence="2" type="ORF">C1J01_31315</name>
</gene>
<feature type="transmembrane region" description="Helical" evidence="1">
    <location>
        <begin position="69"/>
        <end position="90"/>
    </location>
</feature>
<keyword evidence="1" id="KW-0812">Transmembrane</keyword>
<evidence type="ECO:0000313" key="3">
    <source>
        <dbReference type="Proteomes" id="UP000249304"/>
    </source>
</evidence>
<keyword evidence="1" id="KW-0472">Membrane</keyword>
<dbReference type="AlphaFoldDB" id="A0A2W2DLV6"/>
<comment type="caution">
    <text evidence="2">The sequence shown here is derived from an EMBL/GenBank/DDBJ whole genome shotgun (WGS) entry which is preliminary data.</text>
</comment>
<protein>
    <submittedName>
        <fullName evidence="2">Uncharacterized protein</fullName>
    </submittedName>
</protein>
<organism evidence="2 3">
    <name type="scientific">Nonomuraea aridisoli</name>
    <dbReference type="NCBI Taxonomy" id="2070368"/>
    <lineage>
        <taxon>Bacteria</taxon>
        <taxon>Bacillati</taxon>
        <taxon>Actinomycetota</taxon>
        <taxon>Actinomycetes</taxon>
        <taxon>Streptosporangiales</taxon>
        <taxon>Streptosporangiaceae</taxon>
        <taxon>Nonomuraea</taxon>
    </lineage>
</organism>
<accession>A0A2W2DLV6</accession>
<dbReference type="EMBL" id="POUD01000171">
    <property type="protein sequence ID" value="PZG12926.1"/>
    <property type="molecule type" value="Genomic_DNA"/>
</dbReference>
<name>A0A2W2DLV6_9ACTN</name>
<keyword evidence="1" id="KW-1133">Transmembrane helix</keyword>
<proteinExistence type="predicted"/>
<sequence length="192" mass="20035">MSDVPLPAGGDGRRALPDRPLLTAHRRPHLDAELWRHARQPGLGLIGLVPVLPVAVLLSVGVGGAEGSVLVLGPLVTFSLPVVAMIAFWWEDWPGSSLRPGWSGPADTLVIAFAGILLTMLAQAVVDRLDLRGVFDPTAGAGHAATFPATMSIGGGAFVAMLQITFAWEGWPLRRLGRIASGACALAVAWVG</sequence>
<feature type="transmembrane region" description="Helical" evidence="1">
    <location>
        <begin position="43"/>
        <end position="63"/>
    </location>
</feature>
<evidence type="ECO:0000256" key="1">
    <source>
        <dbReference type="SAM" id="Phobius"/>
    </source>
</evidence>
<feature type="transmembrane region" description="Helical" evidence="1">
    <location>
        <begin position="146"/>
        <end position="168"/>
    </location>
</feature>
<feature type="transmembrane region" description="Helical" evidence="1">
    <location>
        <begin position="102"/>
        <end position="126"/>
    </location>
</feature>
<dbReference type="RefSeq" id="WP_220040192.1">
    <property type="nucleotide sequence ID" value="NZ_POUD01000171.1"/>
</dbReference>
<keyword evidence="3" id="KW-1185">Reference proteome</keyword>
<reference evidence="2 3" key="1">
    <citation type="submission" date="2018-01" db="EMBL/GenBank/DDBJ databases">
        <title>Draft genome sequence of Nonomuraea sp. KC333.</title>
        <authorList>
            <person name="Sahin N."/>
            <person name="Saygin H."/>
            <person name="Ay H."/>
        </authorList>
    </citation>
    <scope>NUCLEOTIDE SEQUENCE [LARGE SCALE GENOMIC DNA]</scope>
    <source>
        <strain evidence="2 3">KC333</strain>
    </source>
</reference>
<feature type="non-terminal residue" evidence="2">
    <location>
        <position position="192"/>
    </location>
</feature>
<evidence type="ECO:0000313" key="2">
    <source>
        <dbReference type="EMBL" id="PZG12926.1"/>
    </source>
</evidence>
<dbReference type="Proteomes" id="UP000249304">
    <property type="component" value="Unassembled WGS sequence"/>
</dbReference>